<dbReference type="eggNOG" id="COG1887">
    <property type="taxonomic scope" value="Bacteria"/>
</dbReference>
<dbReference type="Proteomes" id="UP000007364">
    <property type="component" value="Unassembled WGS sequence"/>
</dbReference>
<dbReference type="OrthoDB" id="1091582at2"/>
<evidence type="ECO:0000313" key="3">
    <source>
        <dbReference type="Proteomes" id="UP000007364"/>
    </source>
</evidence>
<proteinExistence type="predicted"/>
<gene>
    <name evidence="2" type="ORF">I215_12473</name>
</gene>
<comment type="caution">
    <text evidence="2">The sequence shown here is derived from an EMBL/GenBank/DDBJ whole genome shotgun (WGS) entry which is preliminary data.</text>
</comment>
<reference evidence="2 3" key="1">
    <citation type="journal article" date="2012" name="J. Bacteriol.">
        <title>Genome Sequence of Galbibacter marinum Type Strain ck-I2-15.</title>
        <authorList>
            <person name="Lai Q."/>
            <person name="Li C."/>
            <person name="Shao Z."/>
        </authorList>
    </citation>
    <scope>NUCLEOTIDE SEQUENCE [LARGE SCALE GENOMIC DNA]</scope>
    <source>
        <strain evidence="3">ck-I2-15</strain>
    </source>
</reference>
<keyword evidence="1" id="KW-0812">Transmembrane</keyword>
<dbReference type="AlphaFoldDB" id="K2PPI5"/>
<keyword evidence="3" id="KW-1185">Reference proteome</keyword>
<evidence type="ECO:0000313" key="2">
    <source>
        <dbReference type="EMBL" id="EKF54445.1"/>
    </source>
</evidence>
<keyword evidence="1" id="KW-0472">Membrane</keyword>
<dbReference type="EMBL" id="AMSG01000021">
    <property type="protein sequence ID" value="EKF54445.1"/>
    <property type="molecule type" value="Genomic_DNA"/>
</dbReference>
<feature type="transmembrane region" description="Helical" evidence="1">
    <location>
        <begin position="129"/>
        <end position="147"/>
    </location>
</feature>
<name>K2PPI5_9FLAO</name>
<dbReference type="STRING" id="555500.I215_12473"/>
<organism evidence="2 3">
    <name type="scientific">Galbibacter marinus</name>
    <dbReference type="NCBI Taxonomy" id="555500"/>
    <lineage>
        <taxon>Bacteria</taxon>
        <taxon>Pseudomonadati</taxon>
        <taxon>Bacteroidota</taxon>
        <taxon>Flavobacteriia</taxon>
        <taxon>Flavobacteriales</taxon>
        <taxon>Flavobacteriaceae</taxon>
        <taxon>Galbibacter</taxon>
    </lineage>
</organism>
<dbReference type="RefSeq" id="WP_008992333.1">
    <property type="nucleotide sequence ID" value="NZ_AMSG01000021.1"/>
</dbReference>
<keyword evidence="1" id="KW-1133">Transmembrane helix</keyword>
<accession>K2PPI5</accession>
<evidence type="ECO:0000256" key="1">
    <source>
        <dbReference type="SAM" id="Phobius"/>
    </source>
</evidence>
<protein>
    <submittedName>
        <fullName evidence="2">Uncharacterized protein</fullName>
    </submittedName>
</protein>
<sequence>MKILKEIEQDKGIFALKYKGISIWPVLRLKSFYQILEQQKGATNITRKLNKSSVLVILKCFFYGFSELFKLSRYDYLVFSCSERRKHVDGLYPERVVEGFLSQTNSLLIENPFPLGKHYRKDQIPTKSIMSESILFIGIFILGFFGYKKSALENEKVFLDIQKKYDFKINYNRFLLIYEGQYRLIKLLLKCFKKPKAVFFVYSASSMGYIRAFKEFNVPVIEIQHGVINKEHNAYNVYNDFGNELFPDYLLTYGYRELEVFNNPENYFINPKNVTPVGYYLLDKYLSNQSDDQTEYIQNYKKKYKTIVAYTHQEVYEKEILDFLIESANLAPNVLFLLLPRFDLKEVRENMPENLIIEKNLNVYDCLRFVDIHSTIFSTCAIESLSFGVPNIMYNYQNFSKSYYADILGDVNHTIFVDSPYEFVHAISAHNFESKAYIASASDNFFKRDFISNMNHFIKEELNS</sequence>